<gene>
    <name evidence="1" type="ORF">NDR86_19095</name>
</gene>
<accession>A0A9X2J030</accession>
<evidence type="ECO:0000313" key="1">
    <source>
        <dbReference type="EMBL" id="MCM6775586.1"/>
    </source>
</evidence>
<sequence>MSTISAAYHIGVVVNHPEKAMSELHDMLGLEWLPVVLSGDVDPWVFDPSTSEGCRTEPVEMVRGVPALGFYLGFPDAPRSDR</sequence>
<reference evidence="1" key="1">
    <citation type="submission" date="2022-06" db="EMBL/GenBank/DDBJ databases">
        <title>Novel species in genus nocardia.</title>
        <authorList>
            <person name="Li F."/>
        </authorList>
    </citation>
    <scope>NUCLEOTIDE SEQUENCE</scope>
    <source>
        <strain evidence="1">CDC141</strain>
    </source>
</reference>
<evidence type="ECO:0000313" key="2">
    <source>
        <dbReference type="Proteomes" id="UP001139157"/>
    </source>
</evidence>
<dbReference type="Proteomes" id="UP001139157">
    <property type="component" value="Unassembled WGS sequence"/>
</dbReference>
<dbReference type="RefSeq" id="WP_251913828.1">
    <property type="nucleotide sequence ID" value="NZ_JAMRXG010000007.1"/>
</dbReference>
<protein>
    <submittedName>
        <fullName evidence="1">Uncharacterized protein</fullName>
    </submittedName>
</protein>
<proteinExistence type="predicted"/>
<dbReference type="AlphaFoldDB" id="A0A9X2J030"/>
<keyword evidence="2" id="KW-1185">Reference proteome</keyword>
<name>A0A9X2J030_9NOCA</name>
<organism evidence="1 2">
    <name type="scientific">Nocardia pulmonis</name>
    <dbReference type="NCBI Taxonomy" id="2951408"/>
    <lineage>
        <taxon>Bacteria</taxon>
        <taxon>Bacillati</taxon>
        <taxon>Actinomycetota</taxon>
        <taxon>Actinomycetes</taxon>
        <taxon>Mycobacteriales</taxon>
        <taxon>Nocardiaceae</taxon>
        <taxon>Nocardia</taxon>
    </lineage>
</organism>
<comment type="caution">
    <text evidence="1">The sequence shown here is derived from an EMBL/GenBank/DDBJ whole genome shotgun (WGS) entry which is preliminary data.</text>
</comment>
<dbReference type="EMBL" id="JAMRXG010000007">
    <property type="protein sequence ID" value="MCM6775586.1"/>
    <property type="molecule type" value="Genomic_DNA"/>
</dbReference>